<dbReference type="Proteomes" id="UP000507470">
    <property type="component" value="Unassembled WGS sequence"/>
</dbReference>
<accession>A0A6J8CPH7</accession>
<evidence type="ECO:0000256" key="1">
    <source>
        <dbReference type="SAM" id="MobiDB-lite"/>
    </source>
</evidence>
<dbReference type="EMBL" id="CACVKT020005745">
    <property type="protein sequence ID" value="CAC5397661.1"/>
    <property type="molecule type" value="Genomic_DNA"/>
</dbReference>
<evidence type="ECO:0000313" key="2">
    <source>
        <dbReference type="EMBL" id="CAC5397661.1"/>
    </source>
</evidence>
<name>A0A6J8CPH7_MYTCO</name>
<evidence type="ECO:0000313" key="3">
    <source>
        <dbReference type="Proteomes" id="UP000507470"/>
    </source>
</evidence>
<dbReference type="AlphaFoldDB" id="A0A6J8CPH7"/>
<feature type="compositionally biased region" description="Basic and acidic residues" evidence="1">
    <location>
        <begin position="164"/>
        <end position="174"/>
    </location>
</feature>
<sequence length="186" mass="21135">MADFSDGLKCSVAAFARTSCRLHDKYPKETEVELLSDCTKDISSHLKTNGLNSGYRSRYEGTITEGRLIASRVGIFTETSLEQMTACPFHRYSLGLFWKRQKATKCSHPHHTGKRKPHRGISLEISRDILKETGTLVQVGSGHPTFMQNFQEYARNVLNSIEESHDQENTKTTEELFFSCTEDTHE</sequence>
<protein>
    <submittedName>
        <fullName evidence="2">Uncharacterized protein</fullName>
    </submittedName>
</protein>
<organism evidence="2 3">
    <name type="scientific">Mytilus coruscus</name>
    <name type="common">Sea mussel</name>
    <dbReference type="NCBI Taxonomy" id="42192"/>
    <lineage>
        <taxon>Eukaryota</taxon>
        <taxon>Metazoa</taxon>
        <taxon>Spiralia</taxon>
        <taxon>Lophotrochozoa</taxon>
        <taxon>Mollusca</taxon>
        <taxon>Bivalvia</taxon>
        <taxon>Autobranchia</taxon>
        <taxon>Pteriomorphia</taxon>
        <taxon>Mytilida</taxon>
        <taxon>Mytiloidea</taxon>
        <taxon>Mytilidae</taxon>
        <taxon>Mytilinae</taxon>
        <taxon>Mytilus</taxon>
    </lineage>
</organism>
<gene>
    <name evidence="2" type="ORF">MCOR_32081</name>
</gene>
<feature type="region of interest" description="Disordered" evidence="1">
    <location>
        <begin position="164"/>
        <end position="186"/>
    </location>
</feature>
<proteinExistence type="predicted"/>
<keyword evidence="3" id="KW-1185">Reference proteome</keyword>
<reference evidence="2 3" key="1">
    <citation type="submission" date="2020-06" db="EMBL/GenBank/DDBJ databases">
        <authorList>
            <person name="Li R."/>
            <person name="Bekaert M."/>
        </authorList>
    </citation>
    <scope>NUCLEOTIDE SEQUENCE [LARGE SCALE GENOMIC DNA]</scope>
    <source>
        <strain evidence="3">wild</strain>
    </source>
</reference>